<name>A0A0H5QM17_9ZZZZ</name>
<sequence length="293" mass="30693">MTVTASSTDESLGTPAAKVNGTSYLTLREAVAAYNRQPGSELHLLRDVEVEGGLEFTSPGDVALDQHTLTTSGGMSFRANGNIRLRSGLTGGIQNTGGGPAVVVGSGCHLLVRPITISGGSAGIQVLSGGSAEVEFFFGEMKVAIKNVDYGIRVEKGGNLTLGGGSPEIKGTTADLYLGEGVVVKAMGFANQDRTKTFTVEAFDPAPVKIAVTAPDGGMGVEQLTDYTFTPVNAAWYAEAVGDVPVSKEVFIKPYMIRLDPTGKAADPNDYTIWRCSTGGRTMTRRRSKDTCS</sequence>
<evidence type="ECO:0000313" key="1">
    <source>
        <dbReference type="EMBL" id="CRY96792.1"/>
    </source>
</evidence>
<dbReference type="AlphaFoldDB" id="A0A0H5QM17"/>
<reference evidence="1" key="1">
    <citation type="submission" date="2015-06" db="EMBL/GenBank/DDBJ databases">
        <authorList>
            <person name="Joergensen T."/>
        </authorList>
    </citation>
    <scope>NUCLEOTIDE SEQUENCE</scope>
    <source>
        <strain evidence="1">RGFK1273</strain>
    </source>
</reference>
<organism evidence="1">
    <name type="scientific">uncultured prokaryote</name>
    <dbReference type="NCBI Taxonomy" id="198431"/>
    <lineage>
        <taxon>unclassified sequences</taxon>
        <taxon>environmental samples</taxon>
    </lineage>
</organism>
<accession>A0A0H5QM17</accession>
<reference evidence="1" key="2">
    <citation type="submission" date="2015-07" db="EMBL/GenBank/DDBJ databases">
        <title>Plasmids, circular viruses and viroids from rat gut.</title>
        <authorList>
            <person name="Jorgensen T.J."/>
            <person name="Hansen M.A."/>
            <person name="Xu Z."/>
            <person name="Tabak M.A."/>
            <person name="Sorensen S.J."/>
            <person name="Hansen L.H."/>
        </authorList>
    </citation>
    <scope>NUCLEOTIDE SEQUENCE</scope>
    <source>
        <strain evidence="1">RGFK1273</strain>
    </source>
</reference>
<dbReference type="EMBL" id="LN853843">
    <property type="protein sequence ID" value="CRY96792.1"/>
    <property type="molecule type" value="Genomic_DNA"/>
</dbReference>
<protein>
    <submittedName>
        <fullName evidence="1">Uncharacterized protein</fullName>
    </submittedName>
</protein>
<proteinExistence type="predicted"/>